<proteinExistence type="predicted"/>
<accession>A0A6M3J154</accession>
<sequence length="119" mass="12372">MPLDESYATVLAPARVRSSMPWIASGEQDANAIVKSGPGILGGLVVTATTDAGTANVIIWDSPDADLTDDEVLARVTVTDAVTNHQNSLGAPAYGGIEARLGIYLQIAAGNVLVNVYYQ</sequence>
<gene>
    <name evidence="1" type="ORF">MM415B00582_0012</name>
</gene>
<reference evidence="1" key="1">
    <citation type="submission" date="2020-03" db="EMBL/GenBank/DDBJ databases">
        <title>The deep terrestrial virosphere.</title>
        <authorList>
            <person name="Holmfeldt K."/>
            <person name="Nilsson E."/>
            <person name="Simone D."/>
            <person name="Lopez-Fernandez M."/>
            <person name="Wu X."/>
            <person name="de Brujin I."/>
            <person name="Lundin D."/>
            <person name="Andersson A."/>
            <person name="Bertilsson S."/>
            <person name="Dopson M."/>
        </authorList>
    </citation>
    <scope>NUCLEOTIDE SEQUENCE</scope>
    <source>
        <strain evidence="1">MM415B00582</strain>
    </source>
</reference>
<dbReference type="EMBL" id="MT141504">
    <property type="protein sequence ID" value="QJA63726.1"/>
    <property type="molecule type" value="Genomic_DNA"/>
</dbReference>
<dbReference type="AlphaFoldDB" id="A0A6M3J154"/>
<organism evidence="1">
    <name type="scientific">viral metagenome</name>
    <dbReference type="NCBI Taxonomy" id="1070528"/>
    <lineage>
        <taxon>unclassified sequences</taxon>
        <taxon>metagenomes</taxon>
        <taxon>organismal metagenomes</taxon>
    </lineage>
</organism>
<evidence type="ECO:0000313" key="1">
    <source>
        <dbReference type="EMBL" id="QJA63726.1"/>
    </source>
</evidence>
<name>A0A6M3J154_9ZZZZ</name>
<protein>
    <submittedName>
        <fullName evidence="1">Uncharacterized protein</fullName>
    </submittedName>
</protein>